<comment type="subcellular location">
    <subcellularLocation>
        <location evidence="1">Cell membrane</location>
        <topology evidence="1">Multi-pass membrane protein</topology>
    </subcellularLocation>
</comment>
<dbReference type="FunFam" id="2.70.170.10:FF:000018">
    <property type="entry name" value="Gamma-aminobutyric acid (GABA-A) receptor, subunit delta"/>
    <property type="match status" value="1"/>
</dbReference>
<evidence type="ECO:0000256" key="3">
    <source>
        <dbReference type="ARBA" id="ARBA00022475"/>
    </source>
</evidence>
<dbReference type="Pfam" id="PF02932">
    <property type="entry name" value="Neur_chan_memb"/>
    <property type="match status" value="1"/>
</dbReference>
<dbReference type="InterPro" id="IPR006201">
    <property type="entry name" value="Neur_channel"/>
</dbReference>
<keyword evidence="2 20" id="KW-0813">Transport</keyword>
<evidence type="ECO:0000259" key="22">
    <source>
        <dbReference type="Pfam" id="PF02931"/>
    </source>
</evidence>
<feature type="domain" description="Neurotransmitter-gated ion-channel transmembrane" evidence="23">
    <location>
        <begin position="256"/>
        <end position="352"/>
    </location>
</feature>
<dbReference type="InterPro" id="IPR036734">
    <property type="entry name" value="Neur_chan_lig-bd_sf"/>
</dbReference>
<dbReference type="CTD" id="2563"/>
<feature type="domain" description="Neurotransmitter-gated ion-channel ligand-binding" evidence="22">
    <location>
        <begin position="45"/>
        <end position="247"/>
    </location>
</feature>
<keyword evidence="11" id="KW-0869">Chloride channel</keyword>
<evidence type="ECO:0000256" key="15">
    <source>
        <dbReference type="ARBA" id="ARBA00024167"/>
    </source>
</evidence>
<dbReference type="RefSeq" id="XP_031422701.1">
    <property type="nucleotide sequence ID" value="XM_031566841.2"/>
</dbReference>
<dbReference type="GO" id="GO:0005886">
    <property type="term" value="C:plasma membrane"/>
    <property type="evidence" value="ECO:0007669"/>
    <property type="project" value="UniProtKB-SubCell"/>
</dbReference>
<dbReference type="PRINTS" id="PR00253">
    <property type="entry name" value="GABAARECEPTR"/>
</dbReference>
<dbReference type="InterPro" id="IPR006028">
    <property type="entry name" value="GABAA/Glycine_rcpt"/>
</dbReference>
<keyword evidence="8 20" id="KW-0406">Ion transport</keyword>
<evidence type="ECO:0000259" key="23">
    <source>
        <dbReference type="Pfam" id="PF02932"/>
    </source>
</evidence>
<evidence type="ECO:0000256" key="4">
    <source>
        <dbReference type="ARBA" id="ARBA00022553"/>
    </source>
</evidence>
<evidence type="ECO:0000256" key="5">
    <source>
        <dbReference type="ARBA" id="ARBA00022692"/>
    </source>
</evidence>
<dbReference type="KEGG" id="char:105902214"/>
<dbReference type="SUPFAM" id="SSF90112">
    <property type="entry name" value="Neurotransmitter-gated ion-channel transmembrane pore"/>
    <property type="match status" value="1"/>
</dbReference>
<keyword evidence="7 20" id="KW-1133">Transmembrane helix</keyword>
<dbReference type="InterPro" id="IPR006202">
    <property type="entry name" value="Neur_chan_lig-bd"/>
</dbReference>
<dbReference type="AlphaFoldDB" id="A0A6P8FG59"/>
<accession>A0A6P8FG59</accession>
<evidence type="ECO:0000256" key="1">
    <source>
        <dbReference type="ARBA" id="ARBA00004651"/>
    </source>
</evidence>
<evidence type="ECO:0000256" key="20">
    <source>
        <dbReference type="RuleBase" id="RU000687"/>
    </source>
</evidence>
<evidence type="ECO:0000256" key="7">
    <source>
        <dbReference type="ARBA" id="ARBA00022989"/>
    </source>
</evidence>
<dbReference type="GeneID" id="105902214"/>
<evidence type="ECO:0000313" key="25">
    <source>
        <dbReference type="RefSeq" id="XP_031422701.1"/>
    </source>
</evidence>
<reference evidence="25" key="1">
    <citation type="submission" date="2025-08" db="UniProtKB">
        <authorList>
            <consortium name="RefSeq"/>
        </authorList>
    </citation>
    <scope>IDENTIFICATION</scope>
</reference>
<dbReference type="InterPro" id="IPR018000">
    <property type="entry name" value="Neurotransmitter_ion_chnl_CS"/>
</dbReference>
<dbReference type="GO" id="GO:0034707">
    <property type="term" value="C:chloride channel complex"/>
    <property type="evidence" value="ECO:0007669"/>
    <property type="project" value="UniProtKB-KW"/>
</dbReference>
<feature type="transmembrane region" description="Helical" evidence="20">
    <location>
        <begin position="436"/>
        <end position="456"/>
    </location>
</feature>
<dbReference type="Pfam" id="PF02931">
    <property type="entry name" value="Neur_chan_LBD"/>
    <property type="match status" value="1"/>
</dbReference>
<keyword evidence="5 20" id="KW-0812">Transmembrane</keyword>
<feature type="transmembrane region" description="Helical" evidence="20">
    <location>
        <begin position="279"/>
        <end position="298"/>
    </location>
</feature>
<dbReference type="FunFam" id="1.20.58.390:FF:000015">
    <property type="entry name" value="Gamma-aminobutyric acid (GABA-A) receptor, subunit delta"/>
    <property type="match status" value="1"/>
</dbReference>
<keyword evidence="6 20" id="KW-0732">Signal</keyword>
<dbReference type="PRINTS" id="PR00252">
    <property type="entry name" value="NRIONCHANNEL"/>
</dbReference>
<protein>
    <recommendedName>
        <fullName evidence="18">Gamma-aminobutyric acid receptor subunit delta</fullName>
    </recommendedName>
    <alternativeName>
        <fullName evidence="19">GABA(A) receptor subunit delta</fullName>
    </alternativeName>
</protein>
<evidence type="ECO:0000256" key="17">
    <source>
        <dbReference type="ARBA" id="ARBA00064898"/>
    </source>
</evidence>
<evidence type="ECO:0000256" key="6">
    <source>
        <dbReference type="ARBA" id="ARBA00022729"/>
    </source>
</evidence>
<feature type="region of interest" description="Disordered" evidence="21">
    <location>
        <begin position="391"/>
        <end position="414"/>
    </location>
</feature>
<dbReference type="PROSITE" id="PS00236">
    <property type="entry name" value="NEUROTR_ION_CHANNEL"/>
    <property type="match status" value="1"/>
</dbReference>
<proteinExistence type="inferred from homology"/>
<keyword evidence="9 20" id="KW-0472">Membrane</keyword>
<dbReference type="InterPro" id="IPR038050">
    <property type="entry name" value="Neuro_actylchol_rec"/>
</dbReference>
<dbReference type="Gene3D" id="1.20.58.390">
    <property type="entry name" value="Neurotransmitter-gated ion-channel transmembrane domain"/>
    <property type="match status" value="1"/>
</dbReference>
<evidence type="ECO:0000256" key="13">
    <source>
        <dbReference type="ARBA" id="ARBA00023214"/>
    </source>
</evidence>
<evidence type="ECO:0000256" key="12">
    <source>
        <dbReference type="ARBA" id="ARBA00023180"/>
    </source>
</evidence>
<evidence type="ECO:0000256" key="21">
    <source>
        <dbReference type="SAM" id="MobiDB-lite"/>
    </source>
</evidence>
<keyword evidence="12" id="KW-0325">Glycoprotein</keyword>
<comment type="subunit">
    <text evidence="17">Heteropentamer, formed by a combination of alpha (GABRA1-6), beta (GABRB1-3), gamma (GABRG1-3), delta (GABRD), epsilon (GABRE), rho (GABRR1-3), pi (GABRP) and theta (GABRQ) chains, each subunit exhibiting distinct physiological and pharmacological properties.</text>
</comment>
<keyword evidence="3" id="KW-1003">Cell membrane</keyword>
<keyword evidence="24" id="KW-1185">Reference proteome</keyword>
<keyword evidence="25" id="KW-0675">Receptor</keyword>
<evidence type="ECO:0000313" key="24">
    <source>
        <dbReference type="Proteomes" id="UP000515152"/>
    </source>
</evidence>
<dbReference type="InterPro" id="IPR036719">
    <property type="entry name" value="Neuro-gated_channel_TM_sf"/>
</dbReference>
<dbReference type="GO" id="GO:0004890">
    <property type="term" value="F:GABA-A receptor activity"/>
    <property type="evidence" value="ECO:0007669"/>
    <property type="project" value="InterPro"/>
</dbReference>
<feature type="transmembrane region" description="Helical" evidence="20">
    <location>
        <begin position="310"/>
        <end position="332"/>
    </location>
</feature>
<evidence type="ECO:0000256" key="9">
    <source>
        <dbReference type="ARBA" id="ARBA00023136"/>
    </source>
</evidence>
<keyword evidence="10" id="KW-1015">Disulfide bond</keyword>
<sequence>METVTFVFATTVLLFAGGNRVARSMMSDVGDYVGSETEISWLPNLDELMKGYARNFRPGIGGPPVSVAMAIEVASIDHISEANMDYTMTVFLRQSWRDDRLSFNHTNKTLGLDSRFVDKLWVPDTFIVNAKSAWFHDVTVENKLIRLQPDGVILYSSRITSTVACDMDLTKYPMDEQECMLDLESYGYSSEDIVYHWSENQKQIHGLDKLELSQFTIIHYYFHTETMNFKSAGQFPRLSLRFQLRRNRGVYIIQSYMPSILLVAMSWVSFWISQSAVPARVSLGITTVLTMTTLMISARSSLPRATAIKALDVYFWICYVFVFAALIEYAFAHYNADYSKKEKAKDKSKKRESAESIVKNGKQAMVLFSLSVAGMNQGLLIQNRQNRAQRSGEALGATPGAGAGEGEGDGGSRKGDAAEEAKCCRCKPIDADTIDIYARAVFPAAFAAVNVIYWVAYTM</sequence>
<dbReference type="GO" id="GO:0005230">
    <property type="term" value="F:extracellular ligand-gated monoatomic ion channel activity"/>
    <property type="evidence" value="ECO:0007669"/>
    <property type="project" value="InterPro"/>
</dbReference>
<feature type="signal peptide" evidence="20">
    <location>
        <begin position="1"/>
        <end position="24"/>
    </location>
</feature>
<feature type="chain" id="PRO_5028508475" description="Gamma-aminobutyric acid receptor subunit delta" evidence="20">
    <location>
        <begin position="25"/>
        <end position="459"/>
    </location>
</feature>
<dbReference type="GO" id="GO:0005254">
    <property type="term" value="F:chloride channel activity"/>
    <property type="evidence" value="ECO:0007669"/>
    <property type="project" value="UniProtKB-KW"/>
</dbReference>
<evidence type="ECO:0000256" key="14">
    <source>
        <dbReference type="ARBA" id="ARBA00023303"/>
    </source>
</evidence>
<evidence type="ECO:0000256" key="18">
    <source>
        <dbReference type="ARBA" id="ARBA00067684"/>
    </source>
</evidence>
<dbReference type="NCBIfam" id="TIGR00860">
    <property type="entry name" value="LIC"/>
    <property type="match status" value="1"/>
</dbReference>
<evidence type="ECO:0000256" key="8">
    <source>
        <dbReference type="ARBA" id="ARBA00023065"/>
    </source>
</evidence>
<dbReference type="Proteomes" id="UP000515152">
    <property type="component" value="Chromosome 4"/>
</dbReference>
<evidence type="ECO:0000256" key="19">
    <source>
        <dbReference type="ARBA" id="ARBA00082136"/>
    </source>
</evidence>
<dbReference type="GO" id="GO:0007267">
    <property type="term" value="P:cell-cell signaling"/>
    <property type="evidence" value="ECO:0007669"/>
    <property type="project" value="UniProtKB-ARBA"/>
</dbReference>
<dbReference type="PRINTS" id="PR01722">
    <property type="entry name" value="GABAARDELTA"/>
</dbReference>
<dbReference type="PANTHER" id="PTHR18945">
    <property type="entry name" value="NEUROTRANSMITTER GATED ION CHANNEL"/>
    <property type="match status" value="1"/>
</dbReference>
<dbReference type="InterPro" id="IPR008098">
    <property type="entry name" value="GABAAd_rcpt"/>
</dbReference>
<gene>
    <name evidence="25" type="primary">gabrd</name>
</gene>
<evidence type="ECO:0000256" key="10">
    <source>
        <dbReference type="ARBA" id="ARBA00023157"/>
    </source>
</evidence>
<dbReference type="CDD" id="cd19055">
    <property type="entry name" value="LGIC_TM_GABAAR_delta"/>
    <property type="match status" value="1"/>
</dbReference>
<evidence type="ECO:0000256" key="2">
    <source>
        <dbReference type="ARBA" id="ARBA00022448"/>
    </source>
</evidence>
<dbReference type="OrthoDB" id="8890589at2759"/>
<keyword evidence="14 20" id="KW-0407">Ion channel</keyword>
<comment type="similarity">
    <text evidence="16">Belongs to the ligand-gated ion channel (TC 1.A.9) family. Gamma-aminobutyric acid receptor (TC 1.A.9.5) subfamily. GABRD sub-subfamily.</text>
</comment>
<evidence type="ECO:0000256" key="16">
    <source>
        <dbReference type="ARBA" id="ARBA00061232"/>
    </source>
</evidence>
<name>A0A6P8FG59_CLUHA</name>
<dbReference type="InterPro" id="IPR006029">
    <property type="entry name" value="Neurotrans-gated_channel_TM"/>
</dbReference>
<dbReference type="SUPFAM" id="SSF63712">
    <property type="entry name" value="Nicotinic receptor ligand binding domain-like"/>
    <property type="match status" value="1"/>
</dbReference>
<dbReference type="Gene3D" id="2.70.170.10">
    <property type="entry name" value="Neurotransmitter-gated ion-channel ligand-binding domain"/>
    <property type="match status" value="1"/>
</dbReference>
<organism evidence="24 25">
    <name type="scientific">Clupea harengus</name>
    <name type="common">Atlantic herring</name>
    <dbReference type="NCBI Taxonomy" id="7950"/>
    <lineage>
        <taxon>Eukaryota</taxon>
        <taxon>Metazoa</taxon>
        <taxon>Chordata</taxon>
        <taxon>Craniata</taxon>
        <taxon>Vertebrata</taxon>
        <taxon>Euteleostomi</taxon>
        <taxon>Actinopterygii</taxon>
        <taxon>Neopterygii</taxon>
        <taxon>Teleostei</taxon>
        <taxon>Clupei</taxon>
        <taxon>Clupeiformes</taxon>
        <taxon>Clupeoidei</taxon>
        <taxon>Clupeidae</taxon>
        <taxon>Clupea</taxon>
    </lineage>
</organism>
<keyword evidence="4" id="KW-0597">Phosphoprotein</keyword>
<comment type="catalytic activity">
    <reaction evidence="15">
        <text>chloride(in) = chloride(out)</text>
        <dbReference type="Rhea" id="RHEA:29823"/>
        <dbReference type="ChEBI" id="CHEBI:17996"/>
    </reaction>
</comment>
<feature type="transmembrane region" description="Helical" evidence="20">
    <location>
        <begin position="250"/>
        <end position="273"/>
    </location>
</feature>
<keyword evidence="13" id="KW-0868">Chloride</keyword>
<evidence type="ECO:0000256" key="11">
    <source>
        <dbReference type="ARBA" id="ARBA00023173"/>
    </source>
</evidence>